<dbReference type="AlphaFoldDB" id="A0A9W8JHL6"/>
<reference evidence="2" key="1">
    <citation type="submission" date="2022-06" db="EMBL/GenBank/DDBJ databases">
        <title>Genome Sequence of Candolleomyces eurysporus.</title>
        <authorList>
            <person name="Buettner E."/>
        </authorList>
    </citation>
    <scope>NUCLEOTIDE SEQUENCE</scope>
    <source>
        <strain evidence="2">VTCC 930004</strain>
    </source>
</reference>
<dbReference type="EMBL" id="JANBPK010000711">
    <property type="protein sequence ID" value="KAJ2934712.1"/>
    <property type="molecule type" value="Genomic_DNA"/>
</dbReference>
<sequence>MSRQTRSGATYSPLSGLPDAGQLVVAGRWDAEGLFQSAAATQVACDFTVEPVDGASVVFRAPTPLSDEDLSPAIAGIFDSNAPSHPLPPSTTKHSKACNNGSKRRRSSRRQAAAQAKQTSTDSISKHAAKPSTLKKHNKLHWIAAAMRVDELPHCGRGSWTGKRESKKGLGRSWTVDELRAQGFQIIPYEEGVNKVILDAEDRIFSGVFAPPEGDWHQVKAEGAECLRAARRHGLGSGTYSPKELVHRRGEFLAIPTGVSLEGGQKRPGNLFYNLRGRRIIAQSILRNRAIRRIAGFQSSIFGFISPKLFRHYCQTFDLLFKRHPELVKNFDNSVFPCASFNCGPASVAHEHYDSNNLSFGLCALTPLGNFDYKSGGHLILFNLKIAFEFPPGSTAIIPSAAVKHGNTPIQPGEERMSIAQYAAGGLFRWVAYGFQSGKDLVSSRNGQKKRDLIDKPEEARWSEGLKLYSTPATLLKDHACV</sequence>
<comment type="caution">
    <text evidence="2">The sequence shown here is derived from an EMBL/GenBank/DDBJ whole genome shotgun (WGS) entry which is preliminary data.</text>
</comment>
<feature type="compositionally biased region" description="Low complexity" evidence="1">
    <location>
        <begin position="110"/>
        <end position="121"/>
    </location>
</feature>
<gene>
    <name evidence="2" type="ORF">H1R20_g2363</name>
</gene>
<evidence type="ECO:0000313" key="3">
    <source>
        <dbReference type="Proteomes" id="UP001140091"/>
    </source>
</evidence>
<dbReference type="Gene3D" id="3.60.130.30">
    <property type="match status" value="1"/>
</dbReference>
<organism evidence="2 3">
    <name type="scientific">Candolleomyces eurysporus</name>
    <dbReference type="NCBI Taxonomy" id="2828524"/>
    <lineage>
        <taxon>Eukaryota</taxon>
        <taxon>Fungi</taxon>
        <taxon>Dikarya</taxon>
        <taxon>Basidiomycota</taxon>
        <taxon>Agaricomycotina</taxon>
        <taxon>Agaricomycetes</taxon>
        <taxon>Agaricomycetidae</taxon>
        <taxon>Agaricales</taxon>
        <taxon>Agaricineae</taxon>
        <taxon>Psathyrellaceae</taxon>
        <taxon>Candolleomyces</taxon>
    </lineage>
</organism>
<evidence type="ECO:0000256" key="1">
    <source>
        <dbReference type="SAM" id="MobiDB-lite"/>
    </source>
</evidence>
<dbReference type="OrthoDB" id="3245313at2759"/>
<name>A0A9W8JHL6_9AGAR</name>
<evidence type="ECO:0000313" key="2">
    <source>
        <dbReference type="EMBL" id="KAJ2934712.1"/>
    </source>
</evidence>
<proteinExistence type="predicted"/>
<feature type="non-terminal residue" evidence="2">
    <location>
        <position position="1"/>
    </location>
</feature>
<keyword evidence="3" id="KW-1185">Reference proteome</keyword>
<dbReference type="Proteomes" id="UP001140091">
    <property type="component" value="Unassembled WGS sequence"/>
</dbReference>
<feature type="region of interest" description="Disordered" evidence="1">
    <location>
        <begin position="78"/>
        <end position="134"/>
    </location>
</feature>
<protein>
    <submittedName>
        <fullName evidence="2">Uncharacterized protein</fullName>
    </submittedName>
</protein>
<accession>A0A9W8JHL6</accession>